<dbReference type="EMBL" id="BCWF01000036">
    <property type="protein sequence ID" value="GAT30987.1"/>
    <property type="molecule type" value="Genomic_DNA"/>
</dbReference>
<evidence type="ECO:0000313" key="1">
    <source>
        <dbReference type="EMBL" id="GAT30987.1"/>
    </source>
</evidence>
<comment type="caution">
    <text evidence="1">The sequence shown here is derived from an EMBL/GenBank/DDBJ whole genome shotgun (WGS) entry which is preliminary data.</text>
</comment>
<gene>
    <name evidence="1" type="ORF">RIB2604_03701970</name>
</gene>
<accession>A0A146G0E2</accession>
<reference evidence="1 2" key="1">
    <citation type="journal article" date="2016" name="DNA Res.">
        <title>Genome sequence of Aspergillus luchuensis NBRC 4314.</title>
        <authorList>
            <person name="Yamada O."/>
            <person name="Machida M."/>
            <person name="Hosoyama A."/>
            <person name="Goto M."/>
            <person name="Takahashi T."/>
            <person name="Futagami T."/>
            <person name="Yamagata Y."/>
            <person name="Takeuchi M."/>
            <person name="Kobayashi T."/>
            <person name="Koike H."/>
            <person name="Abe K."/>
            <person name="Asai K."/>
            <person name="Arita M."/>
            <person name="Fujita N."/>
            <person name="Fukuda K."/>
            <person name="Higa K."/>
            <person name="Horikawa H."/>
            <person name="Ishikawa T."/>
            <person name="Jinno K."/>
            <person name="Kato Y."/>
            <person name="Kirimura K."/>
            <person name="Mizutani O."/>
            <person name="Nakasone K."/>
            <person name="Sano M."/>
            <person name="Shiraishi Y."/>
            <person name="Tsukahara M."/>
            <person name="Gomi K."/>
        </authorList>
    </citation>
    <scope>NUCLEOTIDE SEQUENCE [LARGE SCALE GENOMIC DNA]</scope>
    <source>
        <strain evidence="1 2">RIB 2604</strain>
    </source>
</reference>
<protein>
    <submittedName>
        <fullName evidence="1">Uncharacterized protein</fullName>
    </submittedName>
</protein>
<evidence type="ECO:0000313" key="2">
    <source>
        <dbReference type="Proteomes" id="UP000075230"/>
    </source>
</evidence>
<sequence length="120" mass="13365">MRAHVHLRGGVTDAQLPALVSGTPASKIAPDRINAPNQHQTQCSRVLSIDELFRITEQHVHVRIDALKLALVFRLTPLETDDDLGTDSAKRIRGCFPVEIASYKMGVRRGDQATRDRVRT</sequence>
<name>A0A146G0E2_ASPKA</name>
<dbReference type="AlphaFoldDB" id="A0A146G0E2"/>
<dbReference type="Proteomes" id="UP000075230">
    <property type="component" value="Unassembled WGS sequence"/>
</dbReference>
<reference evidence="2" key="2">
    <citation type="submission" date="2016-02" db="EMBL/GenBank/DDBJ databases">
        <title>Genome sequencing of Aspergillus luchuensis NBRC 4314.</title>
        <authorList>
            <person name="Yamada O."/>
        </authorList>
    </citation>
    <scope>NUCLEOTIDE SEQUENCE [LARGE SCALE GENOMIC DNA]</scope>
    <source>
        <strain evidence="2">RIB 2604</strain>
    </source>
</reference>
<organism evidence="1 2">
    <name type="scientific">Aspergillus kawachii</name>
    <name type="common">White koji mold</name>
    <name type="synonym">Aspergillus awamori var. kawachi</name>
    <dbReference type="NCBI Taxonomy" id="1069201"/>
    <lineage>
        <taxon>Eukaryota</taxon>
        <taxon>Fungi</taxon>
        <taxon>Dikarya</taxon>
        <taxon>Ascomycota</taxon>
        <taxon>Pezizomycotina</taxon>
        <taxon>Eurotiomycetes</taxon>
        <taxon>Eurotiomycetidae</taxon>
        <taxon>Eurotiales</taxon>
        <taxon>Aspergillaceae</taxon>
        <taxon>Aspergillus</taxon>
        <taxon>Aspergillus subgen. Circumdati</taxon>
    </lineage>
</organism>
<proteinExistence type="predicted"/>